<feature type="repeat" description="TPR" evidence="3">
    <location>
        <begin position="274"/>
        <end position="307"/>
    </location>
</feature>
<dbReference type="RefSeq" id="XP_044680659.1">
    <property type="nucleotide sequence ID" value="XM_044825002.1"/>
</dbReference>
<dbReference type="SUPFAM" id="SSF48452">
    <property type="entry name" value="TPR-like"/>
    <property type="match status" value="1"/>
</dbReference>
<keyword evidence="2 3" id="KW-0802">TPR repeat</keyword>
<evidence type="ECO:0000313" key="5">
    <source>
        <dbReference type="Proteomes" id="UP000827133"/>
    </source>
</evidence>
<dbReference type="InterPro" id="IPR019734">
    <property type="entry name" value="TPR_rpt"/>
</dbReference>
<dbReference type="Pfam" id="PF13424">
    <property type="entry name" value="TPR_12"/>
    <property type="match status" value="2"/>
</dbReference>
<evidence type="ECO:0000256" key="1">
    <source>
        <dbReference type="ARBA" id="ARBA00022737"/>
    </source>
</evidence>
<keyword evidence="1" id="KW-0677">Repeat</keyword>
<sequence>MEKLEALAHATAMLASVFPSVSDSEFRLSNLWMECHMLLPQVQAVLSRCNAADLDIPSDFIPVMCACGRYLLERRSFDDAESMFIAAKQACKAHGLQNWEQAQFVQRSLAGIILESSVFRCDEAINILQDVVDHYQKSRDPNDPVLGVTYSDLAQAFTARGDFDQGISLCEKALDIVTKIEDKGKRRDTLFHVHHNMGRIYEMKGIPDEALRLHLFEGDPHGNGLRQEQSVYGAWNLYAVGNCLQLQKDPRAIETHAKALQIREDLLGDHYFTAMSYHKLGELYLEGQSFHEASDAFEKAHDILEIPSAKTKAELARTAWYWSSAKEGMHDVFEARKLRDKAICIGTELLRPRKVEKWVDKEFDNLVVYYNR</sequence>
<organism evidence="4 5">
    <name type="scientific">Fusarium musae</name>
    <dbReference type="NCBI Taxonomy" id="1042133"/>
    <lineage>
        <taxon>Eukaryota</taxon>
        <taxon>Fungi</taxon>
        <taxon>Dikarya</taxon>
        <taxon>Ascomycota</taxon>
        <taxon>Pezizomycotina</taxon>
        <taxon>Sordariomycetes</taxon>
        <taxon>Hypocreomycetidae</taxon>
        <taxon>Hypocreales</taxon>
        <taxon>Nectriaceae</taxon>
        <taxon>Fusarium</taxon>
    </lineage>
</organism>
<dbReference type="PANTHER" id="PTHR45641:SF19">
    <property type="entry name" value="NEPHROCYSTIN-3"/>
    <property type="match status" value="1"/>
</dbReference>
<evidence type="ECO:0000313" key="4">
    <source>
        <dbReference type="EMBL" id="KAG9501659.1"/>
    </source>
</evidence>
<dbReference type="KEGG" id="fmu:J7337_007350"/>
<dbReference type="GeneID" id="68315206"/>
<dbReference type="EMBL" id="JAHBCI010000005">
    <property type="protein sequence ID" value="KAG9501659.1"/>
    <property type="molecule type" value="Genomic_DNA"/>
</dbReference>
<dbReference type="Proteomes" id="UP000827133">
    <property type="component" value="Unassembled WGS sequence"/>
</dbReference>
<evidence type="ECO:0008006" key="6">
    <source>
        <dbReference type="Google" id="ProtNLM"/>
    </source>
</evidence>
<dbReference type="SMART" id="SM00028">
    <property type="entry name" value="TPR"/>
    <property type="match status" value="3"/>
</dbReference>
<dbReference type="AlphaFoldDB" id="A0A9P8DGU6"/>
<name>A0A9P8DGU6_9HYPO</name>
<reference evidence="4" key="1">
    <citation type="journal article" date="2021" name="Mol. Plant Microbe Interact.">
        <title>Telomere to telomere genome assembly of Fusarium musae F31, causal agent of crown rot disease of banana.</title>
        <authorList>
            <person name="Degradi L."/>
            <person name="Tava V."/>
            <person name="Kunova A."/>
            <person name="Cortesi P."/>
            <person name="Saracchi M."/>
            <person name="Pasquali M."/>
        </authorList>
    </citation>
    <scope>NUCLEOTIDE SEQUENCE</scope>
    <source>
        <strain evidence="4">F31</strain>
    </source>
</reference>
<dbReference type="PROSITE" id="PS50005">
    <property type="entry name" value="TPR"/>
    <property type="match status" value="1"/>
</dbReference>
<proteinExistence type="predicted"/>
<accession>A0A9P8DGU6</accession>
<evidence type="ECO:0000256" key="2">
    <source>
        <dbReference type="ARBA" id="ARBA00022803"/>
    </source>
</evidence>
<protein>
    <recommendedName>
        <fullName evidence="6">MalT-like TPR region domain-containing protein</fullName>
    </recommendedName>
</protein>
<keyword evidence="5" id="KW-1185">Reference proteome</keyword>
<gene>
    <name evidence="4" type="ORF">J7337_007350</name>
</gene>
<dbReference type="PANTHER" id="PTHR45641">
    <property type="entry name" value="TETRATRICOPEPTIDE REPEAT PROTEIN (AFU_ORTHOLOGUE AFUA_6G03870)"/>
    <property type="match status" value="1"/>
</dbReference>
<comment type="caution">
    <text evidence="4">The sequence shown here is derived from an EMBL/GenBank/DDBJ whole genome shotgun (WGS) entry which is preliminary data.</text>
</comment>
<dbReference type="Gene3D" id="1.25.40.10">
    <property type="entry name" value="Tetratricopeptide repeat domain"/>
    <property type="match status" value="2"/>
</dbReference>
<dbReference type="InterPro" id="IPR011990">
    <property type="entry name" value="TPR-like_helical_dom_sf"/>
</dbReference>
<evidence type="ECO:0000256" key="3">
    <source>
        <dbReference type="PROSITE-ProRule" id="PRU00339"/>
    </source>
</evidence>